<name>A0A915KK19_ROMCU</name>
<evidence type="ECO:0000313" key="1">
    <source>
        <dbReference type="Proteomes" id="UP000887565"/>
    </source>
</evidence>
<reference evidence="2" key="1">
    <citation type="submission" date="2022-11" db="UniProtKB">
        <authorList>
            <consortium name="WormBaseParasite"/>
        </authorList>
    </citation>
    <scope>IDENTIFICATION</scope>
</reference>
<organism evidence="1 2">
    <name type="scientific">Romanomermis culicivorax</name>
    <name type="common">Nematode worm</name>
    <dbReference type="NCBI Taxonomy" id="13658"/>
    <lineage>
        <taxon>Eukaryota</taxon>
        <taxon>Metazoa</taxon>
        <taxon>Ecdysozoa</taxon>
        <taxon>Nematoda</taxon>
        <taxon>Enoplea</taxon>
        <taxon>Dorylaimia</taxon>
        <taxon>Mermithida</taxon>
        <taxon>Mermithoidea</taxon>
        <taxon>Mermithidae</taxon>
        <taxon>Romanomermis</taxon>
    </lineage>
</organism>
<evidence type="ECO:0000313" key="2">
    <source>
        <dbReference type="WBParaSite" id="nRc.2.0.1.t39104-RA"/>
    </source>
</evidence>
<dbReference type="AlphaFoldDB" id="A0A915KK19"/>
<dbReference type="Proteomes" id="UP000887565">
    <property type="component" value="Unplaced"/>
</dbReference>
<dbReference type="WBParaSite" id="nRc.2.0.1.t39104-RA">
    <property type="protein sequence ID" value="nRc.2.0.1.t39104-RA"/>
    <property type="gene ID" value="nRc.2.0.1.g39104"/>
</dbReference>
<proteinExistence type="predicted"/>
<accession>A0A915KK19</accession>
<keyword evidence="1" id="KW-1185">Reference proteome</keyword>
<protein>
    <submittedName>
        <fullName evidence="2">Uncharacterized protein</fullName>
    </submittedName>
</protein>
<sequence>MSLKKQMILQDNGSNMVTGFQIFDLPSLLCLAHIIQNDVNNDGLGKSDSVIIIDGAKSGGTYRCQIPWHLRRCQGHP</sequence>